<dbReference type="GO" id="GO:0009307">
    <property type="term" value="P:DNA restriction-modification system"/>
    <property type="evidence" value="ECO:0007669"/>
    <property type="project" value="UniProtKB-KW"/>
</dbReference>
<reference evidence="9 10" key="1">
    <citation type="submission" date="2022-04" db="EMBL/GenBank/DDBJ databases">
        <title>Diverse halophilic archaea isolated from saline environments.</title>
        <authorList>
            <person name="Cui H.-L."/>
        </authorList>
    </citation>
    <scope>NUCLEOTIDE SEQUENCE [LARGE SCALE GENOMIC DNA]</scope>
    <source>
        <strain evidence="9 10">XZYJT49</strain>
    </source>
</reference>
<evidence type="ECO:0000256" key="2">
    <source>
        <dbReference type="ARBA" id="ARBA00022603"/>
    </source>
</evidence>
<dbReference type="InterPro" id="IPR038333">
    <property type="entry name" value="T1MK-like_N_sf"/>
</dbReference>
<feature type="compositionally biased region" description="Basic residues" evidence="7">
    <location>
        <begin position="103"/>
        <end position="118"/>
    </location>
</feature>
<evidence type="ECO:0000256" key="6">
    <source>
        <dbReference type="ARBA" id="ARBA00047942"/>
    </source>
</evidence>
<dbReference type="SUPFAM" id="SSF53335">
    <property type="entry name" value="S-adenosyl-L-methionine-dependent methyltransferases"/>
    <property type="match status" value="1"/>
</dbReference>
<keyword evidence="2" id="KW-0489">Methyltransferase</keyword>
<accession>A0A8U0HZT6</accession>
<dbReference type="Pfam" id="PF12161">
    <property type="entry name" value="HsdM_N"/>
    <property type="match status" value="1"/>
</dbReference>
<organism evidence="9 10">
    <name type="scientific">Halorussus limi</name>
    <dbReference type="NCBI Taxonomy" id="2938695"/>
    <lineage>
        <taxon>Archaea</taxon>
        <taxon>Methanobacteriati</taxon>
        <taxon>Methanobacteriota</taxon>
        <taxon>Stenosarchaea group</taxon>
        <taxon>Halobacteria</taxon>
        <taxon>Halobacteriales</taxon>
        <taxon>Haladaptataceae</taxon>
        <taxon>Halorussus</taxon>
    </lineage>
</organism>
<evidence type="ECO:0000313" key="9">
    <source>
        <dbReference type="EMBL" id="UPV76206.1"/>
    </source>
</evidence>
<dbReference type="EC" id="2.1.1.72" evidence="1"/>
<protein>
    <recommendedName>
        <fullName evidence="1">site-specific DNA-methyltransferase (adenine-specific)</fullName>
        <ecNumber evidence="1">2.1.1.72</ecNumber>
    </recommendedName>
</protein>
<evidence type="ECO:0000256" key="7">
    <source>
        <dbReference type="SAM" id="MobiDB-lite"/>
    </source>
</evidence>
<dbReference type="PANTHER" id="PTHR42933">
    <property type="entry name" value="SLR6095 PROTEIN"/>
    <property type="match status" value="1"/>
</dbReference>
<evidence type="ECO:0000256" key="5">
    <source>
        <dbReference type="ARBA" id="ARBA00022747"/>
    </source>
</evidence>
<keyword evidence="10" id="KW-1185">Reference proteome</keyword>
<evidence type="ECO:0000259" key="8">
    <source>
        <dbReference type="Pfam" id="PF12161"/>
    </source>
</evidence>
<keyword evidence="3" id="KW-0808">Transferase</keyword>
<keyword evidence="4" id="KW-0949">S-adenosyl-L-methionine</keyword>
<evidence type="ECO:0000256" key="1">
    <source>
        <dbReference type="ARBA" id="ARBA00011900"/>
    </source>
</evidence>
<dbReference type="GO" id="GO:0032259">
    <property type="term" value="P:methylation"/>
    <property type="evidence" value="ECO:0007669"/>
    <property type="project" value="UniProtKB-KW"/>
</dbReference>
<evidence type="ECO:0000256" key="3">
    <source>
        <dbReference type="ARBA" id="ARBA00022679"/>
    </source>
</evidence>
<dbReference type="EMBL" id="CP096659">
    <property type="protein sequence ID" value="UPV76206.1"/>
    <property type="molecule type" value="Genomic_DNA"/>
</dbReference>
<feature type="region of interest" description="Disordered" evidence="7">
    <location>
        <begin position="92"/>
        <end position="118"/>
    </location>
</feature>
<feature type="compositionally biased region" description="Basic and acidic residues" evidence="7">
    <location>
        <begin position="92"/>
        <end position="102"/>
    </location>
</feature>
<keyword evidence="5" id="KW-0680">Restriction system</keyword>
<dbReference type="InterPro" id="IPR022749">
    <property type="entry name" value="D12N6_MeTrfase_N"/>
</dbReference>
<dbReference type="InterPro" id="IPR051537">
    <property type="entry name" value="DNA_Adenine_Mtase"/>
</dbReference>
<evidence type="ECO:0000256" key="4">
    <source>
        <dbReference type="ARBA" id="ARBA00022691"/>
    </source>
</evidence>
<evidence type="ECO:0000313" key="10">
    <source>
        <dbReference type="Proteomes" id="UP000830729"/>
    </source>
</evidence>
<name>A0A8U0HZT6_9EURY</name>
<sequence>MAENDQATLPGTEPDLLTLDILEKHLWAAADKLRGSIDSADYKNYIFGLLFLKRANDRFEEETEEVAEEFGIPVETARDDRDLHEEFWIPERARWEQHQGPRDRRRRGAKQGSRGGRR</sequence>
<dbReference type="REBASE" id="616320">
    <property type="entry name" value="M.HspJT49ORF9170P"/>
</dbReference>
<comment type="catalytic activity">
    <reaction evidence="6">
        <text>a 2'-deoxyadenosine in DNA + S-adenosyl-L-methionine = an N(6)-methyl-2'-deoxyadenosine in DNA + S-adenosyl-L-homocysteine + H(+)</text>
        <dbReference type="Rhea" id="RHEA:15197"/>
        <dbReference type="Rhea" id="RHEA-COMP:12418"/>
        <dbReference type="Rhea" id="RHEA-COMP:12419"/>
        <dbReference type="ChEBI" id="CHEBI:15378"/>
        <dbReference type="ChEBI" id="CHEBI:57856"/>
        <dbReference type="ChEBI" id="CHEBI:59789"/>
        <dbReference type="ChEBI" id="CHEBI:90615"/>
        <dbReference type="ChEBI" id="CHEBI:90616"/>
        <dbReference type="EC" id="2.1.1.72"/>
    </reaction>
</comment>
<feature type="domain" description="N6 adenine-specific DNA methyltransferase N-terminal" evidence="8">
    <location>
        <begin position="22"/>
        <end position="97"/>
    </location>
</feature>
<proteinExistence type="predicted"/>
<dbReference type="Proteomes" id="UP000830729">
    <property type="component" value="Chromosome"/>
</dbReference>
<dbReference type="PANTHER" id="PTHR42933:SF3">
    <property type="entry name" value="TYPE I RESTRICTION ENZYME MJAVIII METHYLASE SUBUNIT"/>
    <property type="match status" value="1"/>
</dbReference>
<dbReference type="GO" id="GO:0009007">
    <property type="term" value="F:site-specific DNA-methyltransferase (adenine-specific) activity"/>
    <property type="evidence" value="ECO:0007669"/>
    <property type="project" value="UniProtKB-EC"/>
</dbReference>
<dbReference type="InterPro" id="IPR029063">
    <property type="entry name" value="SAM-dependent_MTases_sf"/>
</dbReference>
<dbReference type="KEGG" id="halx:M0R89_09175"/>
<gene>
    <name evidence="9" type="ORF">M0R89_09175</name>
</gene>
<dbReference type="AlphaFoldDB" id="A0A8U0HZT6"/>
<dbReference type="Gene3D" id="1.20.1260.30">
    <property type="match status" value="1"/>
</dbReference>